<feature type="region of interest" description="Disordered" evidence="4">
    <location>
        <begin position="37"/>
        <end position="61"/>
    </location>
</feature>
<evidence type="ECO:0000313" key="7">
    <source>
        <dbReference type="Proteomes" id="UP000316079"/>
    </source>
</evidence>
<gene>
    <name evidence="6" type="ORF">DNTS_004647</name>
</gene>
<evidence type="ECO:0000256" key="1">
    <source>
        <dbReference type="ARBA" id="ARBA00009686"/>
    </source>
</evidence>
<dbReference type="GO" id="GO:0007601">
    <property type="term" value="P:visual perception"/>
    <property type="evidence" value="ECO:0007669"/>
    <property type="project" value="UniProtKB-KW"/>
</dbReference>
<organism evidence="6 7">
    <name type="scientific">Danionella cerebrum</name>
    <dbReference type="NCBI Taxonomy" id="2873325"/>
    <lineage>
        <taxon>Eukaryota</taxon>
        <taxon>Metazoa</taxon>
        <taxon>Chordata</taxon>
        <taxon>Craniata</taxon>
        <taxon>Vertebrata</taxon>
        <taxon>Euteleostomi</taxon>
        <taxon>Actinopterygii</taxon>
        <taxon>Neopterygii</taxon>
        <taxon>Teleostei</taxon>
        <taxon>Ostariophysi</taxon>
        <taxon>Cypriniformes</taxon>
        <taxon>Danionidae</taxon>
        <taxon>Danioninae</taxon>
        <taxon>Danionella</taxon>
    </lineage>
</organism>
<dbReference type="InterPro" id="IPR036249">
    <property type="entry name" value="Thioredoxin-like_sf"/>
</dbReference>
<dbReference type="InterPro" id="IPR024253">
    <property type="entry name" value="Phosducin_thioredoxin-like_dom"/>
</dbReference>
<reference evidence="6 7" key="1">
    <citation type="journal article" date="2019" name="Sci. Data">
        <title>Hybrid genome assembly and annotation of Danionella translucida.</title>
        <authorList>
            <person name="Kadobianskyi M."/>
            <person name="Schulze L."/>
            <person name="Schuelke M."/>
            <person name="Judkewitz B."/>
        </authorList>
    </citation>
    <scope>NUCLEOTIDE SEQUENCE [LARGE SCALE GENOMIC DNA]</scope>
    <source>
        <strain evidence="6 7">Bolton</strain>
    </source>
</reference>
<dbReference type="EMBL" id="SRMA01025411">
    <property type="protein sequence ID" value="TRY94961.1"/>
    <property type="molecule type" value="Genomic_DNA"/>
</dbReference>
<dbReference type="PANTHER" id="PTHR46052:SF4">
    <property type="entry name" value="PHOSDUCIN-LIKE PROTEIN"/>
    <property type="match status" value="1"/>
</dbReference>
<evidence type="ECO:0000313" key="6">
    <source>
        <dbReference type="EMBL" id="TRY94961.1"/>
    </source>
</evidence>
<dbReference type="AlphaFoldDB" id="A0A553QYB6"/>
<sequence length="332" mass="37640">MGRTHSLLTGSLCLQIGIMTTMDDKILGEKLQYYYSSSEDDESDHEEEENASKTIRDQEVLDVEVDYSPDGSSVNTGEGVKLCPSGPKGVINDWRKYKQLENEQRKEQQKEMERLIKKLSMTCKSHLDEKADEQKKKELQEKLNGKLNLRVDEDDDEEEDDDFLQQYRRQRMEEMRRQLCGGRRFEKVMDISSGEEFLHAVDEEGKNTLVLVHIYEPEVPACQAMDGSLLCLALQYPMVKFCRVQGSAVGTSALFRSSALPALLLYRGGELVGNLVRVSDQLGDDFYATDVEALLQEYGLLPEKCLQPNLHSSIRNAAVTHPSDSDSDLDID</sequence>
<dbReference type="Gene3D" id="1.10.168.10">
    <property type="entry name" value="Phosducin, domain 2"/>
    <property type="match status" value="1"/>
</dbReference>
<proteinExistence type="inferred from homology"/>
<feature type="compositionally biased region" description="Acidic residues" evidence="4">
    <location>
        <begin position="38"/>
        <end position="49"/>
    </location>
</feature>
<dbReference type="GO" id="GO:0008277">
    <property type="term" value="P:regulation of G protein-coupled receptor signaling pathway"/>
    <property type="evidence" value="ECO:0007669"/>
    <property type="project" value="InterPro"/>
</dbReference>
<dbReference type="STRING" id="623744.A0A553QYB6"/>
<dbReference type="CDD" id="cd02987">
    <property type="entry name" value="Phd_like_Phd"/>
    <property type="match status" value="1"/>
</dbReference>
<name>A0A553QYB6_9TELE</name>
<dbReference type="InterPro" id="IPR001200">
    <property type="entry name" value="Phosducin"/>
</dbReference>
<dbReference type="Pfam" id="PF02114">
    <property type="entry name" value="Phosducin"/>
    <property type="match status" value="1"/>
</dbReference>
<evidence type="ECO:0000259" key="5">
    <source>
        <dbReference type="Pfam" id="PF02114"/>
    </source>
</evidence>
<keyword evidence="7" id="KW-1185">Reference proteome</keyword>
<evidence type="ECO:0000256" key="3">
    <source>
        <dbReference type="ARBA" id="ARBA00023305"/>
    </source>
</evidence>
<dbReference type="PRINTS" id="PR00677">
    <property type="entry name" value="PHOSDUCIN"/>
</dbReference>
<keyword evidence="3" id="KW-0844">Vision</keyword>
<keyword evidence="2" id="KW-0597">Phosphoprotein</keyword>
<protein>
    <recommendedName>
        <fullName evidence="5">Phosducin domain-containing protein</fullName>
    </recommendedName>
</protein>
<dbReference type="OrthoDB" id="70588at2759"/>
<evidence type="ECO:0000256" key="2">
    <source>
        <dbReference type="ARBA" id="ARBA00022553"/>
    </source>
</evidence>
<dbReference type="Proteomes" id="UP000316079">
    <property type="component" value="Unassembled WGS sequence"/>
</dbReference>
<feature type="domain" description="Phosducin" evidence="5">
    <location>
        <begin position="76"/>
        <end position="326"/>
    </location>
</feature>
<dbReference type="Gene3D" id="3.40.30.10">
    <property type="entry name" value="Glutaredoxin"/>
    <property type="match status" value="1"/>
</dbReference>
<evidence type="ECO:0000256" key="4">
    <source>
        <dbReference type="SAM" id="MobiDB-lite"/>
    </source>
</evidence>
<comment type="caution">
    <text evidence="6">The sequence shown here is derived from an EMBL/GenBank/DDBJ whole genome shotgun (WGS) entry which is preliminary data.</text>
</comment>
<comment type="similarity">
    <text evidence="1">Belongs to the phosducin family.</text>
</comment>
<dbReference type="InterPro" id="IPR051499">
    <property type="entry name" value="Phosducin-like_reg"/>
</dbReference>
<dbReference type="InterPro" id="IPR023196">
    <property type="entry name" value="Phosducin_N_dom_sf"/>
</dbReference>
<accession>A0A553QYB6</accession>
<feature type="compositionally biased region" description="Basic and acidic residues" evidence="4">
    <location>
        <begin position="50"/>
        <end position="59"/>
    </location>
</feature>
<dbReference type="GO" id="GO:0005737">
    <property type="term" value="C:cytoplasm"/>
    <property type="evidence" value="ECO:0007669"/>
    <property type="project" value="TreeGrafter"/>
</dbReference>
<dbReference type="GO" id="GO:1902605">
    <property type="term" value="P:heterotrimeric G-protein complex assembly"/>
    <property type="evidence" value="ECO:0007669"/>
    <property type="project" value="TreeGrafter"/>
</dbReference>
<dbReference type="SUPFAM" id="SSF52833">
    <property type="entry name" value="Thioredoxin-like"/>
    <property type="match status" value="1"/>
</dbReference>
<keyword evidence="3" id="KW-0716">Sensory transduction</keyword>
<dbReference type="PANTHER" id="PTHR46052">
    <property type="entry name" value="PHOSDUCIN-LIKE PROTEIN"/>
    <property type="match status" value="1"/>
</dbReference>